<feature type="transmembrane region" description="Helical" evidence="1">
    <location>
        <begin position="383"/>
        <end position="404"/>
    </location>
</feature>
<keyword evidence="3" id="KW-1185">Reference proteome</keyword>
<evidence type="ECO:0000256" key="1">
    <source>
        <dbReference type="SAM" id="Phobius"/>
    </source>
</evidence>
<dbReference type="Proteomes" id="UP000632063">
    <property type="component" value="Unassembled WGS sequence"/>
</dbReference>
<comment type="caution">
    <text evidence="2">The sequence shown here is derived from an EMBL/GenBank/DDBJ whole genome shotgun (WGS) entry which is preliminary data.</text>
</comment>
<keyword evidence="1" id="KW-0812">Transmembrane</keyword>
<keyword evidence="1" id="KW-0472">Membrane</keyword>
<sequence length="448" mass="51037">MKFGLSTPFRTLLNLETEAVSVHRNEAFAVMDAALRQITLPTDILSARLIDAGTSESKLGFRSLDEDQLAWFSRPVLVLTLDPAAVARKIGGLAPETQLRLGLSGFSIERAYVDLYDNTIAVLSICGSFSPTNIKADGVAGEFEGFFSDIGQCICETINNEFLALYLEKMSAFDRKRNKIKVLRPARRFEVFSDLNAHPFPRWDETLSSCFWTHRVFSKQDVDANDGCAALLRYDELVKNGVHDRDGSVFHVGTSFISRDDLLDQFLFASSIAQYYFCLFDIMNANQNQIFRLISLENNKNKLQKLIRRYSRMEDFIGYIENELIDVELSLQHVRKTHFVHLCQVFSISRICDVIKGRDVIVEARIKRRSYFVGRSDRRVVKFFLVILASLQVLQLLVDLFAFSSSPRKNAIYGLHDVFSWIDFNVTTNIFALILVVGAIYASYRSEE</sequence>
<gene>
    <name evidence="2" type="ORF">IG616_06100</name>
</gene>
<reference evidence="2 3" key="2">
    <citation type="journal article" date="2021" name="Int. J. Syst. Evol. Microbiol.">
        <title>Roseibium litorale sp. nov., isolated from a tidal flat sediment and proposal for the reclassification of Labrenzia polysiphoniae as Roseibium polysiphoniae comb. nov.</title>
        <authorList>
            <person name="Liu Y."/>
            <person name="Pei T."/>
            <person name="Du J."/>
            <person name="Chao M."/>
            <person name="Deng M.R."/>
            <person name="Zhu H."/>
        </authorList>
    </citation>
    <scope>NUCLEOTIDE SEQUENCE [LARGE SCALE GENOMIC DNA]</scope>
    <source>
        <strain evidence="2 3">4C16A</strain>
    </source>
</reference>
<accession>A0ABR9CJT9</accession>
<reference evidence="3" key="1">
    <citation type="submission" date="2020-09" db="EMBL/GenBank/DDBJ databases">
        <title>The genome sequence of strain Labrenzia suaedae 4C16A.</title>
        <authorList>
            <person name="Liu Y."/>
        </authorList>
    </citation>
    <scope>NUCLEOTIDE SEQUENCE [LARGE SCALE GENOMIC DNA]</scope>
    <source>
        <strain evidence="3">4C16A</strain>
    </source>
</reference>
<evidence type="ECO:0000313" key="2">
    <source>
        <dbReference type="EMBL" id="MBD8891107.1"/>
    </source>
</evidence>
<proteinExistence type="predicted"/>
<name>A0ABR9CJT9_9HYPH</name>
<organism evidence="2 3">
    <name type="scientific">Roseibium litorale</name>
    <dbReference type="NCBI Taxonomy" id="2803841"/>
    <lineage>
        <taxon>Bacteria</taxon>
        <taxon>Pseudomonadati</taxon>
        <taxon>Pseudomonadota</taxon>
        <taxon>Alphaproteobacteria</taxon>
        <taxon>Hyphomicrobiales</taxon>
        <taxon>Stappiaceae</taxon>
        <taxon>Roseibium</taxon>
    </lineage>
</organism>
<dbReference type="EMBL" id="JACYXI010000003">
    <property type="protein sequence ID" value="MBD8891107.1"/>
    <property type="molecule type" value="Genomic_DNA"/>
</dbReference>
<dbReference type="RefSeq" id="WP_192147264.1">
    <property type="nucleotide sequence ID" value="NZ_JACYXI010000003.1"/>
</dbReference>
<protein>
    <submittedName>
        <fullName evidence="2">Uncharacterized protein</fullName>
    </submittedName>
</protein>
<keyword evidence="1" id="KW-1133">Transmembrane helix</keyword>
<evidence type="ECO:0000313" key="3">
    <source>
        <dbReference type="Proteomes" id="UP000632063"/>
    </source>
</evidence>
<feature type="transmembrane region" description="Helical" evidence="1">
    <location>
        <begin position="424"/>
        <end position="444"/>
    </location>
</feature>